<dbReference type="EMBL" id="FNHS01000008">
    <property type="protein sequence ID" value="SDN44080.1"/>
    <property type="molecule type" value="Genomic_DNA"/>
</dbReference>
<evidence type="ECO:0008006" key="3">
    <source>
        <dbReference type="Google" id="ProtNLM"/>
    </source>
</evidence>
<name>A0A1H0BEM0_9HYPH</name>
<evidence type="ECO:0000313" key="1">
    <source>
        <dbReference type="EMBL" id="SDN44080.1"/>
    </source>
</evidence>
<sequence length="90" mass="10666">MSDARPRRTWLEGYSLTTAEILYHLPDYPHLLQTFIWQQHDLFPQLPELRKFLAFWQSRLDGPLHSVKVMHCKLLKPAELRAVSGDFLLH</sequence>
<dbReference type="InterPro" id="IPR009354">
    <property type="entry name" value="Usg"/>
</dbReference>
<proteinExistence type="predicted"/>
<protein>
    <recommendedName>
        <fullName evidence="3">Aspartate-semialdehyde dehydrogenase</fullName>
    </recommendedName>
</protein>
<organism evidence="1 2">
    <name type="scientific">Methylobacterium phyllostachyos</name>
    <dbReference type="NCBI Taxonomy" id="582672"/>
    <lineage>
        <taxon>Bacteria</taxon>
        <taxon>Pseudomonadati</taxon>
        <taxon>Pseudomonadota</taxon>
        <taxon>Alphaproteobacteria</taxon>
        <taxon>Hyphomicrobiales</taxon>
        <taxon>Methylobacteriaceae</taxon>
        <taxon>Methylobacterium</taxon>
    </lineage>
</organism>
<dbReference type="Proteomes" id="UP000198704">
    <property type="component" value="Unassembled WGS sequence"/>
</dbReference>
<dbReference type="STRING" id="582672.SAMN05216360_108148"/>
<accession>A0A1H0BEM0</accession>
<evidence type="ECO:0000313" key="2">
    <source>
        <dbReference type="Proteomes" id="UP000198704"/>
    </source>
</evidence>
<dbReference type="OrthoDB" id="9811054at2"/>
<dbReference type="RefSeq" id="WP_091716764.1">
    <property type="nucleotide sequence ID" value="NZ_FNHS01000008.1"/>
</dbReference>
<dbReference type="AlphaFoldDB" id="A0A1H0BEM0"/>
<gene>
    <name evidence="1" type="ORF">SAMN05216360_108148</name>
</gene>
<dbReference type="Pfam" id="PF06233">
    <property type="entry name" value="Usg"/>
    <property type="match status" value="1"/>
</dbReference>
<keyword evidence="2" id="KW-1185">Reference proteome</keyword>
<reference evidence="2" key="1">
    <citation type="submission" date="2016-10" db="EMBL/GenBank/DDBJ databases">
        <authorList>
            <person name="Varghese N."/>
            <person name="Submissions S."/>
        </authorList>
    </citation>
    <scope>NUCLEOTIDE SEQUENCE [LARGE SCALE GENOMIC DNA]</scope>
    <source>
        <strain evidence="2">BL47</strain>
    </source>
</reference>